<evidence type="ECO:0000256" key="5">
    <source>
        <dbReference type="ARBA" id="ARBA00022793"/>
    </source>
</evidence>
<comment type="catalytic activity">
    <reaction evidence="1">
        <text>5-hydroxy-2-oxo-4-ureido-2,5-dihydro-1H-imidazole-5-carboxylate + H(+) = (S)-allantoin + CO2</text>
        <dbReference type="Rhea" id="RHEA:26301"/>
        <dbReference type="ChEBI" id="CHEBI:15378"/>
        <dbReference type="ChEBI" id="CHEBI:15678"/>
        <dbReference type="ChEBI" id="CHEBI:16526"/>
        <dbReference type="ChEBI" id="CHEBI:58639"/>
        <dbReference type="EC" id="4.1.1.97"/>
    </reaction>
</comment>
<dbReference type="InterPro" id="IPR017580">
    <property type="entry name" value="OHCU_decarboxylase-1"/>
</dbReference>
<dbReference type="Gene3D" id="1.10.3330.10">
    <property type="entry name" value="Oxo-4-hydroxy-4-carboxy-5-ureidoimidazoline decarboxylase"/>
    <property type="match status" value="1"/>
</dbReference>
<keyword evidence="5" id="KW-0210">Decarboxylase</keyword>
<dbReference type="EMBL" id="JBHSOW010000016">
    <property type="protein sequence ID" value="MFC5648503.1"/>
    <property type="molecule type" value="Genomic_DNA"/>
</dbReference>
<dbReference type="GO" id="GO:0051997">
    <property type="term" value="F:2-oxo-4-hydroxy-4-carboxy-5-ureidoimidazoline decarboxylase activity"/>
    <property type="evidence" value="ECO:0007669"/>
    <property type="project" value="UniProtKB-EC"/>
</dbReference>
<dbReference type="Proteomes" id="UP001596047">
    <property type="component" value="Unassembled WGS sequence"/>
</dbReference>
<dbReference type="InterPro" id="IPR018020">
    <property type="entry name" value="OHCU_decarboxylase"/>
</dbReference>
<dbReference type="InterPro" id="IPR036778">
    <property type="entry name" value="OHCU_decarboxylase_sf"/>
</dbReference>
<evidence type="ECO:0000256" key="4">
    <source>
        <dbReference type="ARBA" id="ARBA00022631"/>
    </source>
</evidence>
<name>A0ABW0VSS1_9BACL</name>
<comment type="pathway">
    <text evidence="2">Purine metabolism; urate degradation; (S)-allantoin from urate: step 3/3.</text>
</comment>
<evidence type="ECO:0000256" key="1">
    <source>
        <dbReference type="ARBA" id="ARBA00001163"/>
    </source>
</evidence>
<reference evidence="9" key="1">
    <citation type="journal article" date="2019" name="Int. J. Syst. Evol. Microbiol.">
        <title>The Global Catalogue of Microorganisms (GCM) 10K type strain sequencing project: providing services to taxonomists for standard genome sequencing and annotation.</title>
        <authorList>
            <consortium name="The Broad Institute Genomics Platform"/>
            <consortium name="The Broad Institute Genome Sequencing Center for Infectious Disease"/>
            <person name="Wu L."/>
            <person name="Ma J."/>
        </authorList>
    </citation>
    <scope>NUCLEOTIDE SEQUENCE [LARGE SCALE GENOMIC DNA]</scope>
    <source>
        <strain evidence="9">CGMCC 1.3240</strain>
    </source>
</reference>
<accession>A0ABW0VSS1</accession>
<evidence type="ECO:0000256" key="3">
    <source>
        <dbReference type="ARBA" id="ARBA00012257"/>
    </source>
</evidence>
<dbReference type="SUPFAM" id="SSF158694">
    <property type="entry name" value="UraD-Like"/>
    <property type="match status" value="1"/>
</dbReference>
<comment type="caution">
    <text evidence="8">The sequence shown here is derived from an EMBL/GenBank/DDBJ whole genome shotgun (WGS) entry which is preliminary data.</text>
</comment>
<evidence type="ECO:0000313" key="9">
    <source>
        <dbReference type="Proteomes" id="UP001596047"/>
    </source>
</evidence>
<gene>
    <name evidence="8" type="primary">uraD</name>
    <name evidence="8" type="ORF">ACFPYJ_05055</name>
</gene>
<keyword evidence="6 8" id="KW-0456">Lyase</keyword>
<evidence type="ECO:0000259" key="7">
    <source>
        <dbReference type="Pfam" id="PF09349"/>
    </source>
</evidence>
<organism evidence="8 9">
    <name type="scientific">Paenibacillus solisilvae</name>
    <dbReference type="NCBI Taxonomy" id="2486751"/>
    <lineage>
        <taxon>Bacteria</taxon>
        <taxon>Bacillati</taxon>
        <taxon>Bacillota</taxon>
        <taxon>Bacilli</taxon>
        <taxon>Bacillales</taxon>
        <taxon>Paenibacillaceae</taxon>
        <taxon>Paenibacillus</taxon>
    </lineage>
</organism>
<dbReference type="NCBIfam" id="TIGR03164">
    <property type="entry name" value="UHCUDC"/>
    <property type="match status" value="1"/>
</dbReference>
<evidence type="ECO:0000256" key="2">
    <source>
        <dbReference type="ARBA" id="ARBA00004754"/>
    </source>
</evidence>
<keyword evidence="9" id="KW-1185">Reference proteome</keyword>
<feature type="domain" description="Oxo-4-hydroxy-4-carboxy-5-ureidoimidazoline decarboxylase" evidence="7">
    <location>
        <begin position="9"/>
        <end position="161"/>
    </location>
</feature>
<dbReference type="RefSeq" id="WP_379186958.1">
    <property type="nucleotide sequence ID" value="NZ_JBHSOW010000016.1"/>
</dbReference>
<sequence>MRINLWQLNTLSREVFVHIIGGIFEHSPWVANKAWERRPFHSCQELHESMMLAVKEAAPGQVLNLIRAHPDLATRLNISEFSTKEQQGVGLDQLSPEEFKQFSNLNREYMEKFEFPFVYAVRGKTKADILSAMKARMNHTPFEERQQALVEIGKITAFRIQDVIEE</sequence>
<dbReference type="PANTHER" id="PTHR43466">
    <property type="entry name" value="2-OXO-4-HYDROXY-4-CARBOXY-5-UREIDOIMIDAZOLINE DECARBOXYLASE-RELATED"/>
    <property type="match status" value="1"/>
</dbReference>
<dbReference type="PANTHER" id="PTHR43466:SF1">
    <property type="entry name" value="2-OXO-4-HYDROXY-4-CARBOXY-5-UREIDOIMIDAZOLINE DECARBOXYLASE-RELATED"/>
    <property type="match status" value="1"/>
</dbReference>
<protein>
    <recommendedName>
        <fullName evidence="3">2-oxo-4-hydroxy-4-carboxy-5-ureidoimidazoline decarboxylase</fullName>
        <ecNumber evidence="3">4.1.1.97</ecNumber>
    </recommendedName>
</protein>
<dbReference type="EC" id="4.1.1.97" evidence="3"/>
<evidence type="ECO:0000313" key="8">
    <source>
        <dbReference type="EMBL" id="MFC5648503.1"/>
    </source>
</evidence>
<proteinExistence type="predicted"/>
<evidence type="ECO:0000256" key="6">
    <source>
        <dbReference type="ARBA" id="ARBA00023239"/>
    </source>
</evidence>
<dbReference type="Pfam" id="PF09349">
    <property type="entry name" value="OHCU_decarbox"/>
    <property type="match status" value="1"/>
</dbReference>
<keyword evidence="4" id="KW-0659">Purine metabolism</keyword>